<dbReference type="Pfam" id="PF00069">
    <property type="entry name" value="Pkinase"/>
    <property type="match status" value="1"/>
</dbReference>
<evidence type="ECO:0000313" key="11">
    <source>
        <dbReference type="EMBL" id="MBE9115857.1"/>
    </source>
</evidence>
<gene>
    <name evidence="11" type="ORF">IQ249_08125</name>
</gene>
<evidence type="ECO:0000256" key="6">
    <source>
        <dbReference type="ARBA" id="ARBA00022840"/>
    </source>
</evidence>
<dbReference type="Gene3D" id="3.30.200.20">
    <property type="entry name" value="Phosphorylase Kinase, domain 1"/>
    <property type="match status" value="1"/>
</dbReference>
<feature type="domain" description="Protein kinase" evidence="10">
    <location>
        <begin position="12"/>
        <end position="261"/>
    </location>
</feature>
<keyword evidence="9" id="KW-0812">Transmembrane</keyword>
<dbReference type="PANTHER" id="PTHR24363:SF0">
    <property type="entry name" value="SERINE_THREONINE KINASE LIKE DOMAIN CONTAINING 1"/>
    <property type="match status" value="1"/>
</dbReference>
<keyword evidence="6" id="KW-0067">ATP-binding</keyword>
<dbReference type="InterPro" id="IPR011009">
    <property type="entry name" value="Kinase-like_dom_sf"/>
</dbReference>
<reference evidence="11" key="1">
    <citation type="submission" date="2020-10" db="EMBL/GenBank/DDBJ databases">
        <authorList>
            <person name="Castelo-Branco R."/>
            <person name="Eusebio N."/>
            <person name="Adriana R."/>
            <person name="Vieira A."/>
            <person name="Brugerolle De Fraissinette N."/>
            <person name="Rezende De Castro R."/>
            <person name="Schneider M.P."/>
            <person name="Vasconcelos V."/>
            <person name="Leao P.N."/>
        </authorList>
    </citation>
    <scope>NUCLEOTIDE SEQUENCE</scope>
    <source>
        <strain evidence="11">LEGE 07157</strain>
    </source>
</reference>
<dbReference type="SUPFAM" id="SSF56112">
    <property type="entry name" value="Protein kinase-like (PK-like)"/>
    <property type="match status" value="1"/>
</dbReference>
<sequence>MHQPKQSSASRYQTVRKIGQSTNRVTYLAKDNETGQPVAIKQFFFGKDNPDWAGAKAYGSDCKTLRYLGHPRLPKYLNFFPTPDGFCAVREYKTARRPLSTLKNLNLKQWRKVALSLLDTLIYLQSQTPRIFHRNIKPENVLVNKRCNADLVDFGFPFINHQGKVNEATAGTPGFMPREQLRNKELTDATDLYGLGATLVCLLTQTPSGEISRILGADSDFDLQSVLPKEASYELVEWLETMTQISPVRRYKNASEALEVLQSIEIVRLPDAIVQPQTLVLQASEYGEILRTTLTIRNTVPHTLLQGHWSVSPSSSKQSKKLPQWISFEPEQFESNEIECQIAIDTSKLLPDQTYNRDIILRANDRARKHPIALKILTPSLLSVKLPLIPIFGTLGVAFLGGCLGGALFAGFGGGLTSLPLVSVIFWFGLGIGAIGSLGGIFNIWSALGGSFPISLGAMRFFPGRRVIGLGFSVGLIVFGIAGYVARYCFGRELPSGLSGLLSLNVLLLSLTAMFGISLGLLATGGMTNLIVLLSTGIPLGVLLTLQSIKQGQRIARYKSVKPHLVKP</sequence>
<evidence type="ECO:0000256" key="4">
    <source>
        <dbReference type="ARBA" id="ARBA00022741"/>
    </source>
</evidence>
<evidence type="ECO:0000256" key="7">
    <source>
        <dbReference type="ARBA" id="ARBA00047899"/>
    </source>
</evidence>
<evidence type="ECO:0000256" key="3">
    <source>
        <dbReference type="ARBA" id="ARBA00022679"/>
    </source>
</evidence>
<evidence type="ECO:0000313" key="12">
    <source>
        <dbReference type="Proteomes" id="UP000654482"/>
    </source>
</evidence>
<accession>A0A8J7DVM6</accession>
<keyword evidence="5 11" id="KW-0418">Kinase</keyword>
<evidence type="ECO:0000256" key="2">
    <source>
        <dbReference type="ARBA" id="ARBA00022527"/>
    </source>
</evidence>
<dbReference type="AlphaFoldDB" id="A0A8J7DVM6"/>
<comment type="catalytic activity">
    <reaction evidence="8">
        <text>L-seryl-[protein] + ATP = O-phospho-L-seryl-[protein] + ADP + H(+)</text>
        <dbReference type="Rhea" id="RHEA:17989"/>
        <dbReference type="Rhea" id="RHEA-COMP:9863"/>
        <dbReference type="Rhea" id="RHEA-COMP:11604"/>
        <dbReference type="ChEBI" id="CHEBI:15378"/>
        <dbReference type="ChEBI" id="CHEBI:29999"/>
        <dbReference type="ChEBI" id="CHEBI:30616"/>
        <dbReference type="ChEBI" id="CHEBI:83421"/>
        <dbReference type="ChEBI" id="CHEBI:456216"/>
        <dbReference type="EC" id="2.7.11.1"/>
    </reaction>
</comment>
<evidence type="ECO:0000256" key="5">
    <source>
        <dbReference type="ARBA" id="ARBA00022777"/>
    </source>
</evidence>
<dbReference type="SMART" id="SM00220">
    <property type="entry name" value="S_TKc"/>
    <property type="match status" value="1"/>
</dbReference>
<dbReference type="EC" id="2.7.11.1" evidence="1"/>
<feature type="transmembrane region" description="Helical" evidence="9">
    <location>
        <begin position="502"/>
        <end position="524"/>
    </location>
</feature>
<comment type="catalytic activity">
    <reaction evidence="7">
        <text>L-threonyl-[protein] + ATP = O-phospho-L-threonyl-[protein] + ADP + H(+)</text>
        <dbReference type="Rhea" id="RHEA:46608"/>
        <dbReference type="Rhea" id="RHEA-COMP:11060"/>
        <dbReference type="Rhea" id="RHEA-COMP:11605"/>
        <dbReference type="ChEBI" id="CHEBI:15378"/>
        <dbReference type="ChEBI" id="CHEBI:30013"/>
        <dbReference type="ChEBI" id="CHEBI:30616"/>
        <dbReference type="ChEBI" id="CHEBI:61977"/>
        <dbReference type="ChEBI" id="CHEBI:456216"/>
        <dbReference type="EC" id="2.7.11.1"/>
    </reaction>
</comment>
<dbReference type="GO" id="GO:0004674">
    <property type="term" value="F:protein serine/threonine kinase activity"/>
    <property type="evidence" value="ECO:0007669"/>
    <property type="project" value="UniProtKB-KW"/>
</dbReference>
<evidence type="ECO:0000256" key="8">
    <source>
        <dbReference type="ARBA" id="ARBA00048679"/>
    </source>
</evidence>
<feature type="transmembrane region" description="Helical" evidence="9">
    <location>
        <begin position="468"/>
        <end position="490"/>
    </location>
</feature>
<dbReference type="Gene3D" id="1.10.510.10">
    <property type="entry name" value="Transferase(Phosphotransferase) domain 1"/>
    <property type="match status" value="1"/>
</dbReference>
<organism evidence="11 12">
    <name type="scientific">Lusitaniella coriacea LEGE 07157</name>
    <dbReference type="NCBI Taxonomy" id="945747"/>
    <lineage>
        <taxon>Bacteria</taxon>
        <taxon>Bacillati</taxon>
        <taxon>Cyanobacteriota</taxon>
        <taxon>Cyanophyceae</taxon>
        <taxon>Spirulinales</taxon>
        <taxon>Lusitaniellaceae</taxon>
        <taxon>Lusitaniella</taxon>
    </lineage>
</organism>
<keyword evidence="9" id="KW-1133">Transmembrane helix</keyword>
<dbReference type="RefSeq" id="WP_194028949.1">
    <property type="nucleotide sequence ID" value="NZ_JADEWZ010000009.1"/>
</dbReference>
<dbReference type="GO" id="GO:0005524">
    <property type="term" value="F:ATP binding"/>
    <property type="evidence" value="ECO:0007669"/>
    <property type="project" value="UniProtKB-KW"/>
</dbReference>
<protein>
    <recommendedName>
        <fullName evidence="1">non-specific serine/threonine protein kinase</fullName>
        <ecNumber evidence="1">2.7.11.1</ecNumber>
    </recommendedName>
</protein>
<feature type="transmembrane region" description="Helical" evidence="9">
    <location>
        <begin position="530"/>
        <end position="549"/>
    </location>
</feature>
<keyword evidence="2" id="KW-0723">Serine/threonine-protein kinase</keyword>
<evidence type="ECO:0000256" key="9">
    <source>
        <dbReference type="SAM" id="Phobius"/>
    </source>
</evidence>
<evidence type="ECO:0000259" key="10">
    <source>
        <dbReference type="PROSITE" id="PS50011"/>
    </source>
</evidence>
<feature type="transmembrane region" description="Helical" evidence="9">
    <location>
        <begin position="388"/>
        <end position="412"/>
    </location>
</feature>
<feature type="transmembrane region" description="Helical" evidence="9">
    <location>
        <begin position="424"/>
        <end position="448"/>
    </location>
</feature>
<dbReference type="Proteomes" id="UP000654482">
    <property type="component" value="Unassembled WGS sequence"/>
</dbReference>
<keyword evidence="12" id="KW-1185">Reference proteome</keyword>
<keyword evidence="4" id="KW-0547">Nucleotide-binding</keyword>
<keyword evidence="3" id="KW-0808">Transferase</keyword>
<name>A0A8J7DVM6_9CYAN</name>
<proteinExistence type="predicted"/>
<comment type="caution">
    <text evidence="11">The sequence shown here is derived from an EMBL/GenBank/DDBJ whole genome shotgun (WGS) entry which is preliminary data.</text>
</comment>
<keyword evidence="9" id="KW-0472">Membrane</keyword>
<dbReference type="InterPro" id="IPR000719">
    <property type="entry name" value="Prot_kinase_dom"/>
</dbReference>
<dbReference type="PROSITE" id="PS50011">
    <property type="entry name" value="PROTEIN_KINASE_DOM"/>
    <property type="match status" value="1"/>
</dbReference>
<dbReference type="EMBL" id="JADEWZ010000009">
    <property type="protein sequence ID" value="MBE9115857.1"/>
    <property type="molecule type" value="Genomic_DNA"/>
</dbReference>
<dbReference type="PANTHER" id="PTHR24363">
    <property type="entry name" value="SERINE/THREONINE PROTEIN KINASE"/>
    <property type="match status" value="1"/>
</dbReference>
<evidence type="ECO:0000256" key="1">
    <source>
        <dbReference type="ARBA" id="ARBA00012513"/>
    </source>
</evidence>